<dbReference type="AlphaFoldDB" id="A0A0E9S2R1"/>
<name>A0A0E9S2R1_ANGAN</name>
<organism evidence="1">
    <name type="scientific">Anguilla anguilla</name>
    <name type="common">European freshwater eel</name>
    <name type="synonym">Muraena anguilla</name>
    <dbReference type="NCBI Taxonomy" id="7936"/>
    <lineage>
        <taxon>Eukaryota</taxon>
        <taxon>Metazoa</taxon>
        <taxon>Chordata</taxon>
        <taxon>Craniata</taxon>
        <taxon>Vertebrata</taxon>
        <taxon>Euteleostomi</taxon>
        <taxon>Actinopterygii</taxon>
        <taxon>Neopterygii</taxon>
        <taxon>Teleostei</taxon>
        <taxon>Anguilliformes</taxon>
        <taxon>Anguillidae</taxon>
        <taxon>Anguilla</taxon>
    </lineage>
</organism>
<reference evidence="1" key="1">
    <citation type="submission" date="2014-11" db="EMBL/GenBank/DDBJ databases">
        <authorList>
            <person name="Amaro Gonzalez C."/>
        </authorList>
    </citation>
    <scope>NUCLEOTIDE SEQUENCE</scope>
</reference>
<dbReference type="EMBL" id="GBXM01072858">
    <property type="protein sequence ID" value="JAH35719.1"/>
    <property type="molecule type" value="Transcribed_RNA"/>
</dbReference>
<reference evidence="1" key="2">
    <citation type="journal article" date="2015" name="Fish Shellfish Immunol.">
        <title>Early steps in the European eel (Anguilla anguilla)-Vibrio vulnificus interaction in the gills: Role of the RtxA13 toxin.</title>
        <authorList>
            <person name="Callol A."/>
            <person name="Pajuelo D."/>
            <person name="Ebbesson L."/>
            <person name="Teles M."/>
            <person name="MacKenzie S."/>
            <person name="Amaro C."/>
        </authorList>
    </citation>
    <scope>NUCLEOTIDE SEQUENCE</scope>
</reference>
<accession>A0A0E9S2R1</accession>
<sequence>MHIQGGNSTQIKNENRVRMHFDFCPLLTESSANPPTDMHFLPLTASELL</sequence>
<protein>
    <submittedName>
        <fullName evidence="1">Uncharacterized protein</fullName>
    </submittedName>
</protein>
<proteinExistence type="predicted"/>
<evidence type="ECO:0000313" key="1">
    <source>
        <dbReference type="EMBL" id="JAH35719.1"/>
    </source>
</evidence>